<dbReference type="Gene3D" id="6.10.330.20">
    <property type="match status" value="1"/>
</dbReference>
<keyword evidence="5" id="KW-0687">Ribonucleoprotein</keyword>
<dbReference type="InterPro" id="IPR010729">
    <property type="entry name" value="Ribosomal_uL29_mit"/>
</dbReference>
<dbReference type="PANTHER" id="PTHR21183:SF18">
    <property type="entry name" value="LARGE RIBOSOMAL SUBUNIT PROTEIN UL29M"/>
    <property type="match status" value="1"/>
</dbReference>
<comment type="subcellular location">
    <subcellularLocation>
        <location evidence="1">Mitochondrion</location>
    </subcellularLocation>
</comment>
<dbReference type="PANTHER" id="PTHR21183">
    <property type="entry name" value="RIBOSOMAL PROTEIN L47, MITOCHONDRIAL-RELATED"/>
    <property type="match status" value="1"/>
</dbReference>
<protein>
    <recommendedName>
        <fullName evidence="6">Large ribosomal subunit protein uL29m</fullName>
    </recommendedName>
</protein>
<comment type="similarity">
    <text evidence="2">Belongs to the universal ribosomal protein uL29 family.</text>
</comment>
<keyword evidence="4" id="KW-0496">Mitochondrion</keyword>
<organism evidence="7">
    <name type="scientific">Culex tarsalis</name>
    <name type="common">Encephalitis mosquito</name>
    <dbReference type="NCBI Taxonomy" id="7177"/>
    <lineage>
        <taxon>Eukaryota</taxon>
        <taxon>Metazoa</taxon>
        <taxon>Ecdysozoa</taxon>
        <taxon>Arthropoda</taxon>
        <taxon>Hexapoda</taxon>
        <taxon>Insecta</taxon>
        <taxon>Pterygota</taxon>
        <taxon>Neoptera</taxon>
        <taxon>Endopterygota</taxon>
        <taxon>Diptera</taxon>
        <taxon>Nematocera</taxon>
        <taxon>Culicoidea</taxon>
        <taxon>Culicidae</taxon>
        <taxon>Culicinae</taxon>
        <taxon>Culicini</taxon>
        <taxon>Culex</taxon>
        <taxon>Culex</taxon>
    </lineage>
</organism>
<dbReference type="GO" id="GO:0032543">
    <property type="term" value="P:mitochondrial translation"/>
    <property type="evidence" value="ECO:0007669"/>
    <property type="project" value="TreeGrafter"/>
</dbReference>
<sequence length="270" mass="32105">MSILQRFFQVSKQVGRLSGTVASNMLTTCGNGALQSHLNRQAIPALAQCFSVSTRRYDLAEFFEDKKNLGENEVKHGRAWNKDELRIKSNSDLHKLWFVLLKERNMLLTMEHECNEKMELFPSPERLDKVKESMANLEEVVRERNRAYYELETGETGERPAKLVTNPLGLKFYYRMFEHVIPKYANRKWKETHQFHYRGSAVHKFLRLYREKLYNVKRKQRNRERNEVMHLLKRFPNMDRTALAEKYPSVDVEKLYKLDKIRSNYVPAKV</sequence>
<dbReference type="GO" id="GO:0005762">
    <property type="term" value="C:mitochondrial large ribosomal subunit"/>
    <property type="evidence" value="ECO:0007669"/>
    <property type="project" value="TreeGrafter"/>
</dbReference>
<dbReference type="EMBL" id="GFDL01010131">
    <property type="protein sequence ID" value="JAV24914.1"/>
    <property type="molecule type" value="Transcribed_RNA"/>
</dbReference>
<keyword evidence="3 7" id="KW-0689">Ribosomal protein</keyword>
<evidence type="ECO:0000256" key="1">
    <source>
        <dbReference type="ARBA" id="ARBA00004173"/>
    </source>
</evidence>
<evidence type="ECO:0000256" key="2">
    <source>
        <dbReference type="ARBA" id="ARBA00009254"/>
    </source>
</evidence>
<evidence type="ECO:0000256" key="3">
    <source>
        <dbReference type="ARBA" id="ARBA00022980"/>
    </source>
</evidence>
<accession>A0A1Q3FBF6</accession>
<reference evidence="7" key="1">
    <citation type="submission" date="2017-01" db="EMBL/GenBank/DDBJ databases">
        <title>A deep insight into the sialotranscriptome of adult male and female Cluex tarsalis mosquitoes.</title>
        <authorList>
            <person name="Ribeiro J.M."/>
            <person name="Moreira F."/>
            <person name="Bernard K.A."/>
            <person name="Calvo E."/>
        </authorList>
    </citation>
    <scope>NUCLEOTIDE SEQUENCE</scope>
    <source>
        <strain evidence="7">Kern County</strain>
        <tissue evidence="7">Salivary glands</tissue>
    </source>
</reference>
<evidence type="ECO:0000256" key="4">
    <source>
        <dbReference type="ARBA" id="ARBA00023128"/>
    </source>
</evidence>
<dbReference type="AlphaFoldDB" id="A0A1Q3FBF6"/>
<dbReference type="Pfam" id="PF06984">
    <property type="entry name" value="MRP-L47"/>
    <property type="match status" value="1"/>
</dbReference>
<name>A0A1Q3FBF6_CULTA</name>
<evidence type="ECO:0000256" key="6">
    <source>
        <dbReference type="ARBA" id="ARBA00035289"/>
    </source>
</evidence>
<evidence type="ECO:0000313" key="7">
    <source>
        <dbReference type="EMBL" id="JAV24914.1"/>
    </source>
</evidence>
<dbReference type="InterPro" id="IPR038340">
    <property type="entry name" value="MRP-L47_sf"/>
</dbReference>
<proteinExistence type="inferred from homology"/>
<dbReference type="GO" id="GO:0003735">
    <property type="term" value="F:structural constituent of ribosome"/>
    <property type="evidence" value="ECO:0007669"/>
    <property type="project" value="InterPro"/>
</dbReference>
<evidence type="ECO:0000256" key="5">
    <source>
        <dbReference type="ARBA" id="ARBA00023274"/>
    </source>
</evidence>